<evidence type="ECO:0000313" key="2">
    <source>
        <dbReference type="Proteomes" id="UP000002058"/>
    </source>
</evidence>
<dbReference type="RefSeq" id="XP_002540672.1">
    <property type="nucleotide sequence ID" value="XM_002540626.1"/>
</dbReference>
<gene>
    <name evidence="1" type="ORF">UREG_00185</name>
</gene>
<reference evidence="2" key="1">
    <citation type="journal article" date="2009" name="Genome Res.">
        <title>Comparative genomic analyses of the human fungal pathogens Coccidioides and their relatives.</title>
        <authorList>
            <person name="Sharpton T.J."/>
            <person name="Stajich J.E."/>
            <person name="Rounsley S.D."/>
            <person name="Gardner M.J."/>
            <person name="Wortman J.R."/>
            <person name="Jordar V.S."/>
            <person name="Maiti R."/>
            <person name="Kodira C.D."/>
            <person name="Neafsey D.E."/>
            <person name="Zeng Q."/>
            <person name="Hung C.-Y."/>
            <person name="McMahan C."/>
            <person name="Muszewska A."/>
            <person name="Grynberg M."/>
            <person name="Mandel M.A."/>
            <person name="Kellner E.M."/>
            <person name="Barker B.M."/>
            <person name="Galgiani J.N."/>
            <person name="Orbach M.J."/>
            <person name="Kirkland T.N."/>
            <person name="Cole G.T."/>
            <person name="Henn M.R."/>
            <person name="Birren B.W."/>
            <person name="Taylor J.W."/>
        </authorList>
    </citation>
    <scope>NUCLEOTIDE SEQUENCE [LARGE SCALE GENOMIC DNA]</scope>
    <source>
        <strain evidence="2">UAMH 1704</strain>
    </source>
</reference>
<dbReference type="InterPro" id="IPR011009">
    <property type="entry name" value="Kinase-like_dom_sf"/>
</dbReference>
<dbReference type="InParanoid" id="C4JKY5"/>
<dbReference type="PANTHER" id="PTHR21310:SF37">
    <property type="entry name" value="AMINOGLYCOSIDE PHOSPHOTRANSFERASE DOMAIN-CONTAINING PROTEIN"/>
    <property type="match status" value="1"/>
</dbReference>
<dbReference type="KEGG" id="ure:UREG_00185"/>
<organism evidence="1 2">
    <name type="scientific">Uncinocarpus reesii (strain UAMH 1704)</name>
    <dbReference type="NCBI Taxonomy" id="336963"/>
    <lineage>
        <taxon>Eukaryota</taxon>
        <taxon>Fungi</taxon>
        <taxon>Dikarya</taxon>
        <taxon>Ascomycota</taxon>
        <taxon>Pezizomycotina</taxon>
        <taxon>Eurotiomycetes</taxon>
        <taxon>Eurotiomycetidae</taxon>
        <taxon>Onygenales</taxon>
        <taxon>Onygenaceae</taxon>
        <taxon>Uncinocarpus</taxon>
    </lineage>
</organism>
<dbReference type="eggNOG" id="ENOG502SNEF">
    <property type="taxonomic scope" value="Eukaryota"/>
</dbReference>
<sequence>MDLITKHKVDQAAQELFSGVQQCLSRYITEKTTIPIRRLYGYSIDGDKTLGLPFILMEFIEGNTLYSMNLREMDRDKRKHLYAQMGDVYIQLYRQQFDRIGALTLDENGGWTFTNNRPLTVDINAQEVAGHDICRFLPPNRTFNSTIDYLYMITKLISNDFYGGRDCIVDEDDARWYLYSIFTSQGILMERVKPEYNHGPFIWMHRDPRPPNIVFDENFNLGMELYYSSSNVCAPILAYQ</sequence>
<protein>
    <submittedName>
        <fullName evidence="1">Uncharacterized protein</fullName>
    </submittedName>
</protein>
<dbReference type="EMBL" id="CH476615">
    <property type="protein sequence ID" value="EEP75339.1"/>
    <property type="molecule type" value="Genomic_DNA"/>
</dbReference>
<keyword evidence="2" id="KW-1185">Reference proteome</keyword>
<dbReference type="VEuPathDB" id="FungiDB:UREG_00185"/>
<dbReference type="OrthoDB" id="10003767at2759"/>
<dbReference type="PANTHER" id="PTHR21310">
    <property type="entry name" value="AMINOGLYCOSIDE PHOSPHOTRANSFERASE-RELATED-RELATED"/>
    <property type="match status" value="1"/>
</dbReference>
<dbReference type="SUPFAM" id="SSF56112">
    <property type="entry name" value="Protein kinase-like (PK-like)"/>
    <property type="match status" value="1"/>
</dbReference>
<evidence type="ECO:0000313" key="1">
    <source>
        <dbReference type="EMBL" id="EEP75339.1"/>
    </source>
</evidence>
<dbReference type="AlphaFoldDB" id="C4JKY5"/>
<dbReference type="HOGENOM" id="CLU_1157120_0_0_1"/>
<name>C4JKY5_UNCRE</name>
<dbReference type="InterPro" id="IPR051678">
    <property type="entry name" value="AGP_Transferase"/>
</dbReference>
<proteinExistence type="predicted"/>
<dbReference type="GeneID" id="8441405"/>
<accession>C4JKY5</accession>
<dbReference type="Proteomes" id="UP000002058">
    <property type="component" value="Unassembled WGS sequence"/>
</dbReference>